<keyword evidence="2 4" id="KW-0479">Metal-binding</keyword>
<dbReference type="Gene3D" id="2.140.10.10">
    <property type="entry name" value="Quinoprotein alcohol dehydrogenase-like superfamily"/>
    <property type="match status" value="1"/>
</dbReference>
<dbReference type="InterPro" id="IPR009056">
    <property type="entry name" value="Cyt_c-like_dom"/>
</dbReference>
<evidence type="ECO:0000256" key="2">
    <source>
        <dbReference type="ARBA" id="ARBA00022723"/>
    </source>
</evidence>
<gene>
    <name evidence="6" type="ORF">Q4610_10475</name>
</gene>
<evidence type="ECO:0000313" key="6">
    <source>
        <dbReference type="EMBL" id="MDO7835465.1"/>
    </source>
</evidence>
<dbReference type="InterPro" id="IPR036909">
    <property type="entry name" value="Cyt_c-like_dom_sf"/>
</dbReference>
<keyword evidence="7" id="KW-1185">Reference proteome</keyword>
<organism evidence="6 7">
    <name type="scientific">Sphingobium cyanobacteriorum</name>
    <dbReference type="NCBI Taxonomy" id="3063954"/>
    <lineage>
        <taxon>Bacteria</taxon>
        <taxon>Pseudomonadati</taxon>
        <taxon>Pseudomonadota</taxon>
        <taxon>Alphaproteobacteria</taxon>
        <taxon>Sphingomonadales</taxon>
        <taxon>Sphingomonadaceae</taxon>
        <taxon>Sphingobium</taxon>
    </lineage>
</organism>
<evidence type="ECO:0000313" key="7">
    <source>
        <dbReference type="Proteomes" id="UP001176471"/>
    </source>
</evidence>
<sequence>MQRFVTATGGNLVFQGRIDGQFNAYAADSGKLLWRFSAQAPVTAPPISYAVNGKQYVTVITGMGTSGAAFGALLPVSIDYRTQARRILTFAIGGRGTLPASQAAPVTPTNDPGFAPDAPAEARGMLTYARHCAVCHGVDAIAAGHAPDLRASSVPLDPATFATVVRDGVLVPNGMPRFEEFDDAQLAALRQYIRRSNADWRAHGGAK</sequence>
<evidence type="ECO:0000256" key="4">
    <source>
        <dbReference type="PROSITE-ProRule" id="PRU00433"/>
    </source>
</evidence>
<protein>
    <submittedName>
        <fullName evidence="6">C-type cytochrome</fullName>
    </submittedName>
</protein>
<evidence type="ECO:0000259" key="5">
    <source>
        <dbReference type="PROSITE" id="PS51007"/>
    </source>
</evidence>
<dbReference type="Pfam" id="PF01011">
    <property type="entry name" value="PQQ"/>
    <property type="match status" value="1"/>
</dbReference>
<dbReference type="SUPFAM" id="SSF46626">
    <property type="entry name" value="Cytochrome c"/>
    <property type="match status" value="1"/>
</dbReference>
<dbReference type="EMBL" id="JAUQOM010000004">
    <property type="protein sequence ID" value="MDO7835465.1"/>
    <property type="molecule type" value="Genomic_DNA"/>
</dbReference>
<dbReference type="InterPro" id="IPR002372">
    <property type="entry name" value="PQQ_rpt_dom"/>
</dbReference>
<dbReference type="Proteomes" id="UP001176471">
    <property type="component" value="Unassembled WGS sequence"/>
</dbReference>
<dbReference type="SUPFAM" id="SSF50998">
    <property type="entry name" value="Quinoprotein alcohol dehydrogenase-like"/>
    <property type="match status" value="1"/>
</dbReference>
<evidence type="ECO:0000256" key="3">
    <source>
        <dbReference type="ARBA" id="ARBA00023004"/>
    </source>
</evidence>
<dbReference type="InterPro" id="IPR011047">
    <property type="entry name" value="Quinoprotein_ADH-like_sf"/>
</dbReference>
<comment type="caution">
    <text evidence="6">The sequence shown here is derived from an EMBL/GenBank/DDBJ whole genome shotgun (WGS) entry which is preliminary data.</text>
</comment>
<keyword evidence="1 4" id="KW-0349">Heme</keyword>
<feature type="domain" description="Cytochrome c" evidence="5">
    <location>
        <begin position="119"/>
        <end position="197"/>
    </location>
</feature>
<accession>A0ABT8ZNY6</accession>
<dbReference type="Pfam" id="PF13442">
    <property type="entry name" value="Cytochrome_CBB3"/>
    <property type="match status" value="1"/>
</dbReference>
<dbReference type="RefSeq" id="WP_304535894.1">
    <property type="nucleotide sequence ID" value="NZ_JAUQOM010000004.1"/>
</dbReference>
<keyword evidence="3 4" id="KW-0408">Iron</keyword>
<name>A0ABT8ZNY6_9SPHN</name>
<evidence type="ECO:0000256" key="1">
    <source>
        <dbReference type="ARBA" id="ARBA00022617"/>
    </source>
</evidence>
<reference evidence="6" key="1">
    <citation type="submission" date="2023-07" db="EMBL/GenBank/DDBJ databases">
        <title>Bacterial whole genome sequence for Sphingobium sp. HBC34.</title>
        <authorList>
            <person name="Le V."/>
            <person name="Ko S.-R."/>
            <person name="Ahn C.-Y."/>
            <person name="Oh H.-M."/>
        </authorList>
    </citation>
    <scope>NUCLEOTIDE SEQUENCE</scope>
    <source>
        <strain evidence="6">HBC34</strain>
    </source>
</reference>
<dbReference type="Gene3D" id="1.10.760.10">
    <property type="entry name" value="Cytochrome c-like domain"/>
    <property type="match status" value="1"/>
</dbReference>
<dbReference type="PROSITE" id="PS51007">
    <property type="entry name" value="CYTC"/>
    <property type="match status" value="1"/>
</dbReference>
<proteinExistence type="predicted"/>